<evidence type="ECO:0000256" key="2">
    <source>
        <dbReference type="SAM" id="SignalP"/>
    </source>
</evidence>
<dbReference type="AlphaFoldDB" id="A0A6N9URN0"/>
<feature type="chain" id="PRO_5027078970" description="C39 family peptidase" evidence="2">
    <location>
        <begin position="34"/>
        <end position="226"/>
    </location>
</feature>
<feature type="signal peptide" evidence="2">
    <location>
        <begin position="1"/>
        <end position="33"/>
    </location>
</feature>
<name>A0A6N9URN0_9ACTN</name>
<proteinExistence type="predicted"/>
<comment type="caution">
    <text evidence="3">The sequence shown here is derived from an EMBL/GenBank/DDBJ whole genome shotgun (WGS) entry which is preliminary data.</text>
</comment>
<keyword evidence="4" id="KW-1185">Reference proteome</keyword>
<dbReference type="Proteomes" id="UP000469545">
    <property type="component" value="Unassembled WGS sequence"/>
</dbReference>
<evidence type="ECO:0000313" key="3">
    <source>
        <dbReference type="EMBL" id="NEB20228.1"/>
    </source>
</evidence>
<dbReference type="Pfam" id="PF12385">
    <property type="entry name" value="Peptidase_C70"/>
    <property type="match status" value="1"/>
</dbReference>
<sequence length="226" mass="25121">MRLSPSPRTRRRWAVALALSASLGLFAPSAASAATTGSAVGGGTTPAEWSGGTTRAEWSGSTAQAEWTWRRLNISMQAQQMSNWCWAAAGDTVAEYYGRDYSQNQFCNLAFGRAVNGSCPNWQATLGNDQRAFDSMGINPGRYVDGYLNYDTITREIDADRPVMSRIQWQSGGGHMLTVYGYDVSRNWVYWGDPWPSSNRYNWATYSYYVNNGSFFWTHSLYGIGA</sequence>
<evidence type="ECO:0008006" key="5">
    <source>
        <dbReference type="Google" id="ProtNLM"/>
    </source>
</evidence>
<evidence type="ECO:0000256" key="1">
    <source>
        <dbReference type="SAM" id="MobiDB-lite"/>
    </source>
</evidence>
<evidence type="ECO:0000313" key="4">
    <source>
        <dbReference type="Proteomes" id="UP000469545"/>
    </source>
</evidence>
<dbReference type="InterPro" id="IPR022118">
    <property type="entry name" value="Peptidase_C70_AvrRpt2"/>
</dbReference>
<protein>
    <recommendedName>
        <fullName evidence="5">C39 family peptidase</fullName>
    </recommendedName>
</protein>
<dbReference type="Gene3D" id="3.90.70.10">
    <property type="entry name" value="Cysteine proteinases"/>
    <property type="match status" value="1"/>
</dbReference>
<dbReference type="RefSeq" id="WP_164142579.1">
    <property type="nucleotide sequence ID" value="NZ_JAAGMB010000607.1"/>
</dbReference>
<gene>
    <name evidence="3" type="ORF">G3I46_27675</name>
</gene>
<keyword evidence="2" id="KW-0732">Signal</keyword>
<dbReference type="EMBL" id="JAAGMB010000607">
    <property type="protein sequence ID" value="NEB20228.1"/>
    <property type="molecule type" value="Genomic_DNA"/>
</dbReference>
<feature type="region of interest" description="Disordered" evidence="1">
    <location>
        <begin position="34"/>
        <end position="56"/>
    </location>
</feature>
<accession>A0A6N9URN0</accession>
<reference evidence="3 4" key="1">
    <citation type="submission" date="2020-01" db="EMBL/GenBank/DDBJ databases">
        <title>Insect and environment-associated Actinomycetes.</title>
        <authorList>
            <person name="Currrie C."/>
            <person name="Chevrette M."/>
            <person name="Carlson C."/>
            <person name="Stubbendieck R."/>
            <person name="Wendt-Pienkowski E."/>
        </authorList>
    </citation>
    <scope>NUCLEOTIDE SEQUENCE [LARGE SCALE GENOMIC DNA]</scope>
    <source>
        <strain evidence="3 4">SID14172</strain>
    </source>
</reference>
<organism evidence="3 4">
    <name type="scientific">Streptomyces coelicoflavus</name>
    <dbReference type="NCBI Taxonomy" id="285562"/>
    <lineage>
        <taxon>Bacteria</taxon>
        <taxon>Bacillati</taxon>
        <taxon>Actinomycetota</taxon>
        <taxon>Actinomycetes</taxon>
        <taxon>Kitasatosporales</taxon>
        <taxon>Streptomycetaceae</taxon>
        <taxon>Streptomyces</taxon>
    </lineage>
</organism>